<proteinExistence type="predicted"/>
<dbReference type="Pfam" id="PF01535">
    <property type="entry name" value="PPR"/>
    <property type="match status" value="2"/>
</dbReference>
<dbReference type="EMBL" id="KE344673">
    <property type="protein sequence ID" value="EXB75179.1"/>
    <property type="molecule type" value="Genomic_DNA"/>
</dbReference>
<sequence length="252" mass="28432">MFDSMSFPSVCSWNAMLSSYFQSGNHKEAVKLFREDALIWKCKCGNIEEAHMSFNAMAIKNTVTWNEMIHGYAQNGCGDEAVSLYKEMIALSEKPDSITFVAVLTACSHSGLTDVGIEIFKSMEQEHGVEPVLDHYTCIINPLGRAGLFEEAEVLIDRMPYKDDSVIWEVLLSSCRLHVNVTLAKRAADKLFRLAPHDVTPYVLLGNIYSSLERWDDARAIRDLMREKQVMKDPGCSWIEYQSGDANLYGGR</sequence>
<reference evidence="4" key="1">
    <citation type="submission" date="2013-01" db="EMBL/GenBank/DDBJ databases">
        <title>Draft Genome Sequence of a Mulberry Tree, Morus notabilis C.K. Schneid.</title>
        <authorList>
            <person name="He N."/>
            <person name="Zhao S."/>
        </authorList>
    </citation>
    <scope>NUCLEOTIDE SEQUENCE</scope>
</reference>
<dbReference type="InterPro" id="IPR046960">
    <property type="entry name" value="PPR_At4g14850-like_plant"/>
</dbReference>
<keyword evidence="4" id="KW-1185">Reference proteome</keyword>
<dbReference type="Gene3D" id="1.25.40.10">
    <property type="entry name" value="Tetratricopeptide repeat domain"/>
    <property type="match status" value="1"/>
</dbReference>
<dbReference type="PANTHER" id="PTHR47926">
    <property type="entry name" value="PENTATRICOPEPTIDE REPEAT-CONTAINING PROTEIN"/>
    <property type="match status" value="1"/>
</dbReference>
<accession>W9RFN9</accession>
<dbReference type="NCBIfam" id="TIGR00756">
    <property type="entry name" value="PPR"/>
    <property type="match status" value="3"/>
</dbReference>
<gene>
    <name evidence="3" type="ORF">L484_025958</name>
</gene>
<feature type="repeat" description="PPR" evidence="2">
    <location>
        <begin position="9"/>
        <end position="44"/>
    </location>
</feature>
<dbReference type="GO" id="GO:0009451">
    <property type="term" value="P:RNA modification"/>
    <property type="evidence" value="ECO:0007669"/>
    <property type="project" value="InterPro"/>
</dbReference>
<dbReference type="PANTHER" id="PTHR47926:SF343">
    <property type="entry name" value="PENTACOTRIPEPTIDE-REPEAT REGION OF PRORP DOMAIN-CONTAINING PROTEIN"/>
    <property type="match status" value="1"/>
</dbReference>
<evidence type="ECO:0000313" key="4">
    <source>
        <dbReference type="Proteomes" id="UP000030645"/>
    </source>
</evidence>
<dbReference type="InterPro" id="IPR046848">
    <property type="entry name" value="E_motif"/>
</dbReference>
<dbReference type="PROSITE" id="PS51375">
    <property type="entry name" value="PPR"/>
    <property type="match status" value="3"/>
</dbReference>
<dbReference type="AlphaFoldDB" id="W9RFN9"/>
<keyword evidence="1" id="KW-0677">Repeat</keyword>
<evidence type="ECO:0008006" key="5">
    <source>
        <dbReference type="Google" id="ProtNLM"/>
    </source>
</evidence>
<dbReference type="Pfam" id="PF13041">
    <property type="entry name" value="PPR_2"/>
    <property type="match status" value="1"/>
</dbReference>
<protein>
    <recommendedName>
        <fullName evidence="5">Pentatricopeptide repeat-containing protein</fullName>
    </recommendedName>
</protein>
<evidence type="ECO:0000256" key="2">
    <source>
        <dbReference type="PROSITE-ProRule" id="PRU00708"/>
    </source>
</evidence>
<organism evidence="3 4">
    <name type="scientific">Morus notabilis</name>
    <dbReference type="NCBI Taxonomy" id="981085"/>
    <lineage>
        <taxon>Eukaryota</taxon>
        <taxon>Viridiplantae</taxon>
        <taxon>Streptophyta</taxon>
        <taxon>Embryophyta</taxon>
        <taxon>Tracheophyta</taxon>
        <taxon>Spermatophyta</taxon>
        <taxon>Magnoliopsida</taxon>
        <taxon>eudicotyledons</taxon>
        <taxon>Gunneridae</taxon>
        <taxon>Pentapetalae</taxon>
        <taxon>rosids</taxon>
        <taxon>fabids</taxon>
        <taxon>Rosales</taxon>
        <taxon>Moraceae</taxon>
        <taxon>Moreae</taxon>
        <taxon>Morus</taxon>
    </lineage>
</organism>
<evidence type="ECO:0000313" key="3">
    <source>
        <dbReference type="EMBL" id="EXB75179.1"/>
    </source>
</evidence>
<dbReference type="FunFam" id="1.25.40.10:FF:000090">
    <property type="entry name" value="Pentatricopeptide repeat-containing protein, chloroplastic"/>
    <property type="match status" value="1"/>
</dbReference>
<dbReference type="Pfam" id="PF20431">
    <property type="entry name" value="E_motif"/>
    <property type="match status" value="1"/>
</dbReference>
<dbReference type="InterPro" id="IPR011990">
    <property type="entry name" value="TPR-like_helical_dom_sf"/>
</dbReference>
<dbReference type="eggNOG" id="KOG4197">
    <property type="taxonomic scope" value="Eukaryota"/>
</dbReference>
<dbReference type="GO" id="GO:0003723">
    <property type="term" value="F:RNA binding"/>
    <property type="evidence" value="ECO:0007669"/>
    <property type="project" value="InterPro"/>
</dbReference>
<name>W9RFN9_9ROSA</name>
<evidence type="ECO:0000256" key="1">
    <source>
        <dbReference type="ARBA" id="ARBA00022737"/>
    </source>
</evidence>
<dbReference type="InterPro" id="IPR002885">
    <property type="entry name" value="PPR_rpt"/>
</dbReference>
<dbReference type="SUPFAM" id="SSF48452">
    <property type="entry name" value="TPR-like"/>
    <property type="match status" value="1"/>
</dbReference>
<feature type="repeat" description="PPR" evidence="2">
    <location>
        <begin position="96"/>
        <end position="131"/>
    </location>
</feature>
<dbReference type="Proteomes" id="UP000030645">
    <property type="component" value="Unassembled WGS sequence"/>
</dbReference>
<feature type="repeat" description="PPR" evidence="2">
    <location>
        <begin position="61"/>
        <end position="95"/>
    </location>
</feature>